<dbReference type="GO" id="GO:0004527">
    <property type="term" value="F:exonuclease activity"/>
    <property type="evidence" value="ECO:0007669"/>
    <property type="project" value="UniProtKB-KW"/>
</dbReference>
<feature type="region of interest" description="Disordered" evidence="1">
    <location>
        <begin position="1"/>
        <end position="24"/>
    </location>
</feature>
<dbReference type="Proteomes" id="UP000241892">
    <property type="component" value="Segment"/>
</dbReference>
<organism evidence="2 3">
    <name type="scientific">Streptomyces phage Omar</name>
    <dbReference type="NCBI Taxonomy" id="2059882"/>
    <lineage>
        <taxon>Viruses</taxon>
        <taxon>Duplodnaviria</taxon>
        <taxon>Heunggongvirae</taxon>
        <taxon>Uroviricota</taxon>
        <taxon>Caudoviricetes</taxon>
        <taxon>Arquatrovirinae</taxon>
        <taxon>Omarvirus</taxon>
        <taxon>Omarvirus omar</taxon>
    </lineage>
</organism>
<keyword evidence="2" id="KW-0269">Exonuclease</keyword>
<evidence type="ECO:0000313" key="2">
    <source>
        <dbReference type="EMBL" id="AUG87216.1"/>
    </source>
</evidence>
<gene>
    <name evidence="2" type="ORF">SEA_OMAR_32</name>
</gene>
<sequence>MTLNLMEIPQQPKPLHPNLSVPRDGWGRPLVVPRGGGKPKGHTRTTTFIDCIEDKSNLVDWKTRNVLVGVTKRPDLADKARELDPEDAADKRKLNALVEQAEDAAGANEKSRKGTYLHDLSEYVDRGEPLPKTISDADLDDMAAYMMATSVLKVIAVEQFVIVPELSVGGTFDRLSYYEGPGPDGKPIKGNFITDTKTGSIEYGKLKMASQLAVYSRGVLYDHTLFPVDADDKKAIAAWKKQEFTAEQAEKAYSPLPPVNQEWGIIVHLPAGQGVCNLYWADLRIGWALAQLALTIREARSTKGALKPFVSQVTEDGLVSSAQSV</sequence>
<accession>A0A2H5BLK5</accession>
<keyword evidence="2" id="KW-0378">Hydrolase</keyword>
<evidence type="ECO:0000313" key="3">
    <source>
        <dbReference type="Proteomes" id="UP000241892"/>
    </source>
</evidence>
<reference evidence="3" key="1">
    <citation type="submission" date="2017-11" db="EMBL/GenBank/DDBJ databases">
        <authorList>
            <person name="Han C.G."/>
        </authorList>
    </citation>
    <scope>NUCLEOTIDE SEQUENCE [LARGE SCALE GENOMIC DNA]</scope>
</reference>
<dbReference type="EMBL" id="MG593802">
    <property type="protein sequence ID" value="AUG87216.1"/>
    <property type="molecule type" value="Genomic_DNA"/>
</dbReference>
<keyword evidence="2" id="KW-0540">Nuclease</keyword>
<evidence type="ECO:0000256" key="1">
    <source>
        <dbReference type="SAM" id="MobiDB-lite"/>
    </source>
</evidence>
<keyword evidence="3" id="KW-1185">Reference proteome</keyword>
<name>A0A2H5BLK5_9CAUD</name>
<protein>
    <submittedName>
        <fullName evidence="2">Exonuclease</fullName>
    </submittedName>
</protein>
<proteinExistence type="predicted"/>